<dbReference type="InterPro" id="IPR011577">
    <property type="entry name" value="Cyt_b561_bac/Ni-Hgenase"/>
</dbReference>
<evidence type="ECO:0000256" key="2">
    <source>
        <dbReference type="ARBA" id="ARBA00004651"/>
    </source>
</evidence>
<dbReference type="GO" id="GO:0009055">
    <property type="term" value="F:electron transfer activity"/>
    <property type="evidence" value="ECO:0007669"/>
    <property type="project" value="InterPro"/>
</dbReference>
<dbReference type="GO" id="GO:0020037">
    <property type="term" value="F:heme binding"/>
    <property type="evidence" value="ECO:0007669"/>
    <property type="project" value="TreeGrafter"/>
</dbReference>
<dbReference type="SUPFAM" id="SSF81342">
    <property type="entry name" value="Transmembrane di-heme cytochromes"/>
    <property type="match status" value="1"/>
</dbReference>
<reference evidence="16" key="1">
    <citation type="submission" date="2017-09" db="EMBL/GenBank/DDBJ databases">
        <title>Genome sequence of Nannocystis excedens DSM 71.</title>
        <authorList>
            <person name="Blom J."/>
        </authorList>
    </citation>
    <scope>NUCLEOTIDE SEQUENCE [LARGE SCALE GENOMIC DNA]</scope>
    <source>
        <strain evidence="16">type strain: E19</strain>
    </source>
</reference>
<dbReference type="PANTHER" id="PTHR30529">
    <property type="entry name" value="CYTOCHROME B561"/>
    <property type="match status" value="1"/>
</dbReference>
<dbReference type="GO" id="GO:0005886">
    <property type="term" value="C:plasma membrane"/>
    <property type="evidence" value="ECO:0007669"/>
    <property type="project" value="UniProtKB-SubCell"/>
</dbReference>
<evidence type="ECO:0000256" key="3">
    <source>
        <dbReference type="ARBA" id="ARBA00022448"/>
    </source>
</evidence>
<organism evidence="15 16">
    <name type="scientific">Hartmannibacter diazotrophicus</name>
    <dbReference type="NCBI Taxonomy" id="1482074"/>
    <lineage>
        <taxon>Bacteria</taxon>
        <taxon>Pseudomonadati</taxon>
        <taxon>Pseudomonadota</taxon>
        <taxon>Alphaproteobacteria</taxon>
        <taxon>Hyphomicrobiales</taxon>
        <taxon>Pleomorphomonadaceae</taxon>
        <taxon>Hartmannibacter</taxon>
    </lineage>
</organism>
<evidence type="ECO:0000313" key="15">
    <source>
        <dbReference type="EMBL" id="SON57728.1"/>
    </source>
</evidence>
<gene>
    <name evidence="15" type="primary">yceJ_3</name>
    <name evidence="15" type="ORF">HDIA_4187</name>
</gene>
<dbReference type="Gene3D" id="2.40.128.110">
    <property type="entry name" value="Lipid/polyisoprenoid-binding, YceI-like"/>
    <property type="match status" value="1"/>
</dbReference>
<keyword evidence="3" id="KW-0813">Transport</keyword>
<dbReference type="GO" id="GO:0022904">
    <property type="term" value="P:respiratory electron transport chain"/>
    <property type="evidence" value="ECO:0007669"/>
    <property type="project" value="InterPro"/>
</dbReference>
<dbReference type="Pfam" id="PF04264">
    <property type="entry name" value="YceI"/>
    <property type="match status" value="1"/>
</dbReference>
<evidence type="ECO:0000256" key="10">
    <source>
        <dbReference type="ARBA" id="ARBA00023004"/>
    </source>
</evidence>
<accession>A0A2C9DC69</accession>
<dbReference type="RefSeq" id="WP_099557935.1">
    <property type="nucleotide sequence ID" value="NZ_LT960614.1"/>
</dbReference>
<dbReference type="GO" id="GO:0046872">
    <property type="term" value="F:metal ion binding"/>
    <property type="evidence" value="ECO:0007669"/>
    <property type="project" value="UniProtKB-KW"/>
</dbReference>
<dbReference type="OrthoDB" id="1247465at2"/>
<name>A0A2C9DC69_9HYPH</name>
<feature type="transmembrane region" description="Helical" evidence="13">
    <location>
        <begin position="147"/>
        <end position="169"/>
    </location>
</feature>
<dbReference type="InterPro" id="IPR016174">
    <property type="entry name" value="Di-haem_cyt_TM"/>
</dbReference>
<dbReference type="SUPFAM" id="SSF101874">
    <property type="entry name" value="YceI-like"/>
    <property type="match status" value="1"/>
</dbReference>
<keyword evidence="7" id="KW-0479">Metal-binding</keyword>
<evidence type="ECO:0000256" key="9">
    <source>
        <dbReference type="ARBA" id="ARBA00022989"/>
    </source>
</evidence>
<dbReference type="KEGG" id="hdi:HDIA_4187"/>
<protein>
    <submittedName>
        <fullName evidence="15">Cytochrome b561-like protein 2</fullName>
    </submittedName>
</protein>
<proteinExistence type="inferred from homology"/>
<keyword evidence="4" id="KW-1003">Cell membrane</keyword>
<dbReference type="SMART" id="SM00867">
    <property type="entry name" value="YceI"/>
    <property type="match status" value="1"/>
</dbReference>
<evidence type="ECO:0000256" key="13">
    <source>
        <dbReference type="SAM" id="Phobius"/>
    </source>
</evidence>
<dbReference type="Proteomes" id="UP000223606">
    <property type="component" value="Chromosome 1"/>
</dbReference>
<keyword evidence="10" id="KW-0408">Iron</keyword>
<evidence type="ECO:0000256" key="4">
    <source>
        <dbReference type="ARBA" id="ARBA00022475"/>
    </source>
</evidence>
<evidence type="ECO:0000256" key="7">
    <source>
        <dbReference type="ARBA" id="ARBA00022723"/>
    </source>
</evidence>
<keyword evidence="11 13" id="KW-0472">Membrane</keyword>
<feature type="transmembrane region" description="Helical" evidence="13">
    <location>
        <begin position="97"/>
        <end position="127"/>
    </location>
</feature>
<dbReference type="PANTHER" id="PTHR30529:SF1">
    <property type="entry name" value="CYTOCHROME B561 HOMOLOG 2"/>
    <property type="match status" value="1"/>
</dbReference>
<feature type="domain" description="Lipid/polyisoprenoid-binding YceI-like" evidence="14">
    <location>
        <begin position="263"/>
        <end position="421"/>
    </location>
</feature>
<comment type="subcellular location">
    <subcellularLocation>
        <location evidence="2">Cell membrane</location>
        <topology evidence="2">Multi-pass membrane protein</topology>
    </subcellularLocation>
</comment>
<dbReference type="EMBL" id="LT960614">
    <property type="protein sequence ID" value="SON57728.1"/>
    <property type="molecule type" value="Genomic_DNA"/>
</dbReference>
<evidence type="ECO:0000259" key="14">
    <source>
        <dbReference type="SMART" id="SM00867"/>
    </source>
</evidence>
<evidence type="ECO:0000313" key="16">
    <source>
        <dbReference type="Proteomes" id="UP000223606"/>
    </source>
</evidence>
<keyword evidence="6 13" id="KW-0812">Transmembrane</keyword>
<dbReference type="InterPro" id="IPR036761">
    <property type="entry name" value="TTHA0802/YceI-like_sf"/>
</dbReference>
<evidence type="ECO:0000256" key="11">
    <source>
        <dbReference type="ARBA" id="ARBA00023136"/>
    </source>
</evidence>
<evidence type="ECO:0000256" key="5">
    <source>
        <dbReference type="ARBA" id="ARBA00022617"/>
    </source>
</evidence>
<evidence type="ECO:0000256" key="12">
    <source>
        <dbReference type="ARBA" id="ARBA00037975"/>
    </source>
</evidence>
<dbReference type="Gene3D" id="1.20.950.20">
    <property type="entry name" value="Transmembrane di-heme cytochromes, Chain C"/>
    <property type="match status" value="1"/>
</dbReference>
<feature type="transmembrane region" description="Helical" evidence="13">
    <location>
        <begin position="12"/>
        <end position="35"/>
    </location>
</feature>
<dbReference type="Pfam" id="PF01292">
    <property type="entry name" value="Ni_hydr_CYTB"/>
    <property type="match status" value="1"/>
</dbReference>
<keyword evidence="16" id="KW-1185">Reference proteome</keyword>
<dbReference type="InterPro" id="IPR052168">
    <property type="entry name" value="Cytochrome_b561_oxidase"/>
</dbReference>
<keyword evidence="8" id="KW-0249">Electron transport</keyword>
<evidence type="ECO:0000256" key="8">
    <source>
        <dbReference type="ARBA" id="ARBA00022982"/>
    </source>
</evidence>
<dbReference type="AlphaFoldDB" id="A0A2C9DC69"/>
<evidence type="ECO:0000256" key="6">
    <source>
        <dbReference type="ARBA" id="ARBA00022692"/>
    </source>
</evidence>
<feature type="transmembrane region" description="Helical" evidence="13">
    <location>
        <begin position="205"/>
        <end position="226"/>
    </location>
</feature>
<keyword evidence="5" id="KW-0349">Heme</keyword>
<comment type="cofactor">
    <cofactor evidence="1">
        <name>heme b</name>
        <dbReference type="ChEBI" id="CHEBI:60344"/>
    </cofactor>
</comment>
<dbReference type="InterPro" id="IPR007372">
    <property type="entry name" value="Lipid/polyisoprenoid-bd_YceI"/>
</dbReference>
<sequence>MALTNTRDRYGLAAQVFHWLIAILILTLLVVGFVMTRLPQATDADIGLKVFVYSLHKTIGVTVLLLAVLRILWALTQKRPDPLHPDRRIETFLAETVHWSLYVAILVAPLSGLVDHAATTGFAPIWWPFGQSLPFVPKSPALAALAGWLHFGMAWLLVVSVGLHVAGALKHAVIDRDGTLARMVPGKAHRVEVPPASATHSLRGAVSAAAAVYIVMLGSVFAYATILAPKAASPETATVAAAPAETGTTDASAPTVASPAESEWAVDHDKSSLKITISQMGSPVEGEFARWNAGITFDPDALDKAHVTVTIDVASLTVGSVSDQARSADFLDASAYPTAIFEASAFKKTGDTSYEGQGTLTLKGKTIPVTLAFDLVIDGDQAEMTGKTTLNRMDFGVGDPGFADEGSVKFAVEVAPHVVARRAVD</sequence>
<comment type="similarity">
    <text evidence="12">Belongs to the cytochrome b561 family.</text>
</comment>
<keyword evidence="9 13" id="KW-1133">Transmembrane helix</keyword>
<evidence type="ECO:0000256" key="1">
    <source>
        <dbReference type="ARBA" id="ARBA00001970"/>
    </source>
</evidence>
<feature type="transmembrane region" description="Helical" evidence="13">
    <location>
        <begin position="55"/>
        <end position="76"/>
    </location>
</feature>